<evidence type="ECO:0000256" key="1">
    <source>
        <dbReference type="ARBA" id="ARBA00004496"/>
    </source>
</evidence>
<keyword evidence="4" id="KW-0963">Cytoplasm</keyword>
<dbReference type="PANTHER" id="PTHR11097">
    <property type="entry name" value="EXOSOME COMPLEX EXONUCLEASE RIBOSOMAL RNA PROCESSING PROTEIN"/>
    <property type="match status" value="1"/>
</dbReference>
<keyword evidence="10" id="KW-0175">Coiled coil</keyword>
<dbReference type="Pfam" id="PF01138">
    <property type="entry name" value="RNase_PH"/>
    <property type="match status" value="1"/>
</dbReference>
<name>A0AAW2DSC9_9ROSI</name>
<dbReference type="Gene3D" id="1.10.10.1440">
    <property type="entry name" value="PHAX RNA-binding domain"/>
    <property type="match status" value="1"/>
</dbReference>
<dbReference type="GO" id="GO:0034476">
    <property type="term" value="P:U5 snRNA 3'-end processing"/>
    <property type="evidence" value="ECO:0007669"/>
    <property type="project" value="TreeGrafter"/>
</dbReference>
<evidence type="ECO:0000256" key="9">
    <source>
        <dbReference type="ARBA" id="ARBA00030617"/>
    </source>
</evidence>
<dbReference type="GO" id="GO:0034473">
    <property type="term" value="P:U1 snRNA 3'-end processing"/>
    <property type="evidence" value="ECO:0007669"/>
    <property type="project" value="TreeGrafter"/>
</dbReference>
<evidence type="ECO:0000256" key="7">
    <source>
        <dbReference type="ARBA" id="ARBA00022884"/>
    </source>
</evidence>
<feature type="region of interest" description="Disordered" evidence="11">
    <location>
        <begin position="252"/>
        <end position="295"/>
    </location>
</feature>
<comment type="similarity">
    <text evidence="3">Belongs to the RNase PH family.</text>
</comment>
<keyword evidence="6" id="KW-0271">Exosome</keyword>
<reference evidence="13 14" key="1">
    <citation type="submission" date="2024-01" db="EMBL/GenBank/DDBJ databases">
        <title>A telomere-to-telomere, gap-free genome of sweet tea (Lithocarpus litseifolius).</title>
        <authorList>
            <person name="Zhou J."/>
        </authorList>
    </citation>
    <scope>NUCLEOTIDE SEQUENCE [LARGE SCALE GENOMIC DNA]</scope>
    <source>
        <strain evidence="13">Zhou-2022a</strain>
        <tissue evidence="13">Leaf</tissue>
    </source>
</reference>
<dbReference type="PANTHER" id="PTHR11097:SF9">
    <property type="entry name" value="EXOSOME COMPLEX COMPONENT RRP43"/>
    <property type="match status" value="1"/>
</dbReference>
<dbReference type="GO" id="GO:0071035">
    <property type="term" value="P:nuclear polyadenylation-dependent rRNA catabolic process"/>
    <property type="evidence" value="ECO:0007669"/>
    <property type="project" value="TreeGrafter"/>
</dbReference>
<evidence type="ECO:0000256" key="5">
    <source>
        <dbReference type="ARBA" id="ARBA00022552"/>
    </source>
</evidence>
<organism evidence="13 14">
    <name type="scientific">Lithocarpus litseifolius</name>
    <dbReference type="NCBI Taxonomy" id="425828"/>
    <lineage>
        <taxon>Eukaryota</taxon>
        <taxon>Viridiplantae</taxon>
        <taxon>Streptophyta</taxon>
        <taxon>Embryophyta</taxon>
        <taxon>Tracheophyta</taxon>
        <taxon>Spermatophyta</taxon>
        <taxon>Magnoliopsida</taxon>
        <taxon>eudicotyledons</taxon>
        <taxon>Gunneridae</taxon>
        <taxon>Pentapetalae</taxon>
        <taxon>rosids</taxon>
        <taxon>fabids</taxon>
        <taxon>Fagales</taxon>
        <taxon>Fagaceae</taxon>
        <taxon>Lithocarpus</taxon>
    </lineage>
</organism>
<dbReference type="GO" id="GO:0016075">
    <property type="term" value="P:rRNA catabolic process"/>
    <property type="evidence" value="ECO:0007669"/>
    <property type="project" value="TreeGrafter"/>
</dbReference>
<evidence type="ECO:0000256" key="6">
    <source>
        <dbReference type="ARBA" id="ARBA00022835"/>
    </source>
</evidence>
<dbReference type="GO" id="GO:0035925">
    <property type="term" value="F:mRNA 3'-UTR AU-rich region binding"/>
    <property type="evidence" value="ECO:0007669"/>
    <property type="project" value="TreeGrafter"/>
</dbReference>
<accession>A0AAW2DSC9</accession>
<feature type="domain" description="Exoribonuclease phosphorolytic" evidence="12">
    <location>
        <begin position="46"/>
        <end position="178"/>
    </location>
</feature>
<keyword evidence="14" id="KW-1185">Reference proteome</keyword>
<sequence length="348" mass="37665">MGLPDAPGDLSSEVDVDAFRRLFPLRFYERHLTESIRPDGRPLGRARDTTIALGAVTSAEGSALAKIGSTTMLAAIKMEVMTPSMDSPDEGCIAIDFHMPPICSPIVRPGRPAEIAPVVSKQLSDTISSSGMINLKELSLVSGKAAWMAYLDIYCLDADGALFDAALLSAVAAFSHCGPVLAYTSAIQDCVALTRQRMKELQKILDEANSAIAVLMEGGDSLLDAIYEEDNLEGIDDVEMLDVEEGEVVEPNLHNEKGKSSGGDVNLEIQGSQSKNRGLRARKKKNRRKKGGSRPVTDINRFVLDTCRRLKERKSYMLYTAVGCLGVSALNDLVKEVHIPFNLLPSAV</sequence>
<comment type="caution">
    <text evidence="13">The sequence shown here is derived from an EMBL/GenBank/DDBJ whole genome shotgun (WGS) entry which is preliminary data.</text>
</comment>
<dbReference type="AlphaFoldDB" id="A0AAW2DSC9"/>
<evidence type="ECO:0000256" key="3">
    <source>
        <dbReference type="ARBA" id="ARBA00006678"/>
    </source>
</evidence>
<evidence type="ECO:0000313" key="13">
    <source>
        <dbReference type="EMBL" id="KAL0013024.1"/>
    </source>
</evidence>
<comment type="subcellular location">
    <subcellularLocation>
        <location evidence="1">Cytoplasm</location>
    </subcellularLocation>
    <subcellularLocation>
        <location evidence="2">Nucleus</location>
        <location evidence="2">Nucleolus</location>
    </subcellularLocation>
</comment>
<dbReference type="GO" id="GO:0034475">
    <property type="term" value="P:U4 snRNA 3'-end processing"/>
    <property type="evidence" value="ECO:0007669"/>
    <property type="project" value="TreeGrafter"/>
</dbReference>
<dbReference type="GO" id="GO:0071038">
    <property type="term" value="P:TRAMP-dependent tRNA surveillance pathway"/>
    <property type="evidence" value="ECO:0007669"/>
    <property type="project" value="TreeGrafter"/>
</dbReference>
<dbReference type="GO" id="GO:0000176">
    <property type="term" value="C:nuclear exosome (RNase complex)"/>
    <property type="evidence" value="ECO:0007669"/>
    <property type="project" value="TreeGrafter"/>
</dbReference>
<keyword evidence="7" id="KW-0694">RNA-binding</keyword>
<dbReference type="SUPFAM" id="SSF54211">
    <property type="entry name" value="Ribosomal protein S5 domain 2-like"/>
    <property type="match status" value="1"/>
</dbReference>
<dbReference type="GO" id="GO:0000467">
    <property type="term" value="P:exonucleolytic trimming to generate mature 3'-end of 5.8S rRNA from tricistronic rRNA transcript (SSU-rRNA, 5.8S rRNA, LSU-rRNA)"/>
    <property type="evidence" value="ECO:0007669"/>
    <property type="project" value="TreeGrafter"/>
</dbReference>
<feature type="compositionally biased region" description="Basic residues" evidence="11">
    <location>
        <begin position="277"/>
        <end position="292"/>
    </location>
</feature>
<dbReference type="GO" id="GO:0005730">
    <property type="term" value="C:nucleolus"/>
    <property type="evidence" value="ECO:0007669"/>
    <property type="project" value="UniProtKB-SubCell"/>
</dbReference>
<evidence type="ECO:0000259" key="12">
    <source>
        <dbReference type="Pfam" id="PF01138"/>
    </source>
</evidence>
<dbReference type="Proteomes" id="UP001459277">
    <property type="component" value="Unassembled WGS sequence"/>
</dbReference>
<evidence type="ECO:0000313" key="14">
    <source>
        <dbReference type="Proteomes" id="UP001459277"/>
    </source>
</evidence>
<dbReference type="InterPro" id="IPR050590">
    <property type="entry name" value="Exosome_comp_Rrp42_subfam"/>
</dbReference>
<dbReference type="InterPro" id="IPR038092">
    <property type="entry name" value="PHAX_RNA-binding_sf"/>
</dbReference>
<protein>
    <recommendedName>
        <fullName evidence="9">Ribosomal RNA-processing protein 43</fullName>
    </recommendedName>
</protein>
<evidence type="ECO:0000256" key="2">
    <source>
        <dbReference type="ARBA" id="ARBA00004604"/>
    </source>
</evidence>
<dbReference type="Gene3D" id="3.30.230.70">
    <property type="entry name" value="GHMP Kinase, N-terminal domain"/>
    <property type="match status" value="1"/>
</dbReference>
<gene>
    <name evidence="13" type="ORF">SO802_000093</name>
</gene>
<evidence type="ECO:0000256" key="10">
    <source>
        <dbReference type="SAM" id="Coils"/>
    </source>
</evidence>
<evidence type="ECO:0000256" key="11">
    <source>
        <dbReference type="SAM" id="MobiDB-lite"/>
    </source>
</evidence>
<dbReference type="GO" id="GO:0071028">
    <property type="term" value="P:nuclear mRNA surveillance"/>
    <property type="evidence" value="ECO:0007669"/>
    <property type="project" value="TreeGrafter"/>
</dbReference>
<dbReference type="InterPro" id="IPR001247">
    <property type="entry name" value="ExoRNase_PH_dom1"/>
</dbReference>
<keyword evidence="8" id="KW-0539">Nucleus</keyword>
<feature type="coiled-coil region" evidence="10">
    <location>
        <begin position="191"/>
        <end position="218"/>
    </location>
</feature>
<dbReference type="InterPro" id="IPR027408">
    <property type="entry name" value="PNPase/RNase_PH_dom_sf"/>
</dbReference>
<dbReference type="InterPro" id="IPR020568">
    <property type="entry name" value="Ribosomal_Su5_D2-typ_SF"/>
</dbReference>
<evidence type="ECO:0000256" key="4">
    <source>
        <dbReference type="ARBA" id="ARBA00022490"/>
    </source>
</evidence>
<keyword evidence="5" id="KW-0698">rRNA processing</keyword>
<dbReference type="GO" id="GO:0000177">
    <property type="term" value="C:cytoplasmic exosome (RNase complex)"/>
    <property type="evidence" value="ECO:0007669"/>
    <property type="project" value="TreeGrafter"/>
</dbReference>
<proteinExistence type="inferred from homology"/>
<dbReference type="EMBL" id="JAZDWU010000001">
    <property type="protein sequence ID" value="KAL0013024.1"/>
    <property type="molecule type" value="Genomic_DNA"/>
</dbReference>
<evidence type="ECO:0000256" key="8">
    <source>
        <dbReference type="ARBA" id="ARBA00023242"/>
    </source>
</evidence>